<dbReference type="Proteomes" id="UP001239169">
    <property type="component" value="Chromosome"/>
</dbReference>
<accession>A0ABY8QZN1</accession>
<keyword evidence="1" id="KW-0560">Oxidoreductase</keyword>
<evidence type="ECO:0000313" key="4">
    <source>
        <dbReference type="Proteomes" id="UP001239169"/>
    </source>
</evidence>
<dbReference type="InterPro" id="IPR051691">
    <property type="entry name" value="Metab_Enz_Cyan_OpOx_G3PDH"/>
</dbReference>
<reference evidence="3 4" key="1">
    <citation type="submission" date="2023-04" db="EMBL/GenBank/DDBJ databases">
        <title>Bacteria Genome Submission.</title>
        <authorList>
            <person name="Isaac P."/>
        </authorList>
    </citation>
    <scope>NUCLEOTIDE SEQUENCE [LARGE SCALE GENOMIC DNA]</scope>
    <source>
        <strain evidence="3 4">SampleS7P1</strain>
    </source>
</reference>
<evidence type="ECO:0000313" key="3">
    <source>
        <dbReference type="EMBL" id="WGX74735.1"/>
    </source>
</evidence>
<keyword evidence="4" id="KW-1185">Reference proteome</keyword>
<organism evidence="3 4">
    <name type="scientific">Paraclostridium bifermentans</name>
    <name type="common">Clostridium bifermentans</name>
    <dbReference type="NCBI Taxonomy" id="1490"/>
    <lineage>
        <taxon>Bacteria</taxon>
        <taxon>Bacillati</taxon>
        <taxon>Bacillota</taxon>
        <taxon>Clostridia</taxon>
        <taxon>Peptostreptococcales</taxon>
        <taxon>Peptostreptococcaceae</taxon>
        <taxon>Paraclostridium</taxon>
    </lineage>
</organism>
<evidence type="ECO:0000259" key="2">
    <source>
        <dbReference type="Pfam" id="PF07992"/>
    </source>
</evidence>
<dbReference type="PANTHER" id="PTHR42949:SF3">
    <property type="entry name" value="ANAEROBIC GLYCEROL-3-PHOSPHATE DEHYDROGENASE SUBUNIT B"/>
    <property type="match status" value="1"/>
</dbReference>
<dbReference type="EMBL" id="CP124685">
    <property type="protein sequence ID" value="WGX74735.1"/>
    <property type="molecule type" value="Genomic_DNA"/>
</dbReference>
<dbReference type="Pfam" id="PF07992">
    <property type="entry name" value="Pyr_redox_2"/>
    <property type="match status" value="1"/>
</dbReference>
<gene>
    <name evidence="3" type="ORF">QJS64_11260</name>
</gene>
<dbReference type="PRINTS" id="PR00368">
    <property type="entry name" value="FADPNR"/>
</dbReference>
<protein>
    <submittedName>
        <fullName evidence="3">FAD-dependent oxidoreductase</fullName>
    </submittedName>
</protein>
<sequence length="298" mass="32650">MKAYDLIIVGGGAAGILCAIDANEKGIKNILLIEKDPVLGGALNLCDYNISKEKTILGKDYKVSLLNKLDKCNIDVKLNTMVLKIEDNNEVLCTSPENGIEKIKGKNIILANGAKEGSRKPVNMVGDRCSGILTVGMAKKIFNMPNMVPGKEILIAGNATLYMIEKELKDNNINVVGIITTDKDANTYGLTDNIYDNYSIESIYGQGRINRVKLSKGDQEIFIDCDTLIFSNPMISDGLVAMRSDIKLNQVTTGPQVDKTFMTSRNNIYACGNGIFIHNSIEDIENECKEVIDNIVCK</sequence>
<dbReference type="SUPFAM" id="SSF51905">
    <property type="entry name" value="FAD/NAD(P)-binding domain"/>
    <property type="match status" value="1"/>
</dbReference>
<proteinExistence type="predicted"/>
<dbReference type="PRINTS" id="PR00411">
    <property type="entry name" value="PNDRDTASEI"/>
</dbReference>
<feature type="domain" description="FAD/NAD(P)-binding" evidence="2">
    <location>
        <begin position="4"/>
        <end position="127"/>
    </location>
</feature>
<dbReference type="InterPro" id="IPR036188">
    <property type="entry name" value="FAD/NAD-bd_sf"/>
</dbReference>
<dbReference type="Gene3D" id="3.50.50.60">
    <property type="entry name" value="FAD/NAD(P)-binding domain"/>
    <property type="match status" value="2"/>
</dbReference>
<evidence type="ECO:0000256" key="1">
    <source>
        <dbReference type="ARBA" id="ARBA00023002"/>
    </source>
</evidence>
<dbReference type="InterPro" id="IPR023753">
    <property type="entry name" value="FAD/NAD-binding_dom"/>
</dbReference>
<dbReference type="PANTHER" id="PTHR42949">
    <property type="entry name" value="ANAEROBIC GLYCEROL-3-PHOSPHATE DEHYDROGENASE SUBUNIT B"/>
    <property type="match status" value="1"/>
</dbReference>
<name>A0ABY8QZN1_PARBF</name>